<dbReference type="PaxDb" id="584708-Apau_1550"/>
<protein>
    <submittedName>
        <fullName evidence="1">Uncharacterized protein</fullName>
    </submittedName>
</protein>
<dbReference type="STRING" id="584708.Apau_1550"/>
<name>E3CUF3_9BACT</name>
<accession>E3CUF3</accession>
<dbReference type="HOGENOM" id="CLU_1250139_0_0_0"/>
<keyword evidence="2" id="KW-1185">Reference proteome</keyword>
<gene>
    <name evidence="1" type="ORF">Apau_1550</name>
</gene>
<sequence>MLSRIKKQGWEVTDVNEQRPEEHEDQQLTIRDVLEAMRGPHYPGYLEKLLQQVQQWLTAAVSGEYPPEAEDTFWGNGDRMHFSESDALLPQLAWAQAYADILPTLGDLSGREEAVVLGVGPILFDEGLRMALDQGSLFGRGRCQRVWLVTDSWQMVDVAAYMGHLKALEDQGIELRFLFVTPWGWTEVPWGTQPGCPGRMIWKNGREKP</sequence>
<dbReference type="eggNOG" id="ENOG50324MV">
    <property type="taxonomic scope" value="Bacteria"/>
</dbReference>
<dbReference type="EMBL" id="CM001022">
    <property type="protein sequence ID" value="EFQ23969.1"/>
    <property type="molecule type" value="Genomic_DNA"/>
</dbReference>
<organism evidence="1 2">
    <name type="scientific">Aminomonas paucivorans DSM 12260</name>
    <dbReference type="NCBI Taxonomy" id="584708"/>
    <lineage>
        <taxon>Bacteria</taxon>
        <taxon>Thermotogati</taxon>
        <taxon>Synergistota</taxon>
        <taxon>Synergistia</taxon>
        <taxon>Synergistales</taxon>
        <taxon>Synergistaceae</taxon>
        <taxon>Aminomonas</taxon>
    </lineage>
</organism>
<dbReference type="AlphaFoldDB" id="E3CUF3"/>
<proteinExistence type="predicted"/>
<evidence type="ECO:0000313" key="1">
    <source>
        <dbReference type="EMBL" id="EFQ23969.1"/>
    </source>
</evidence>
<evidence type="ECO:0000313" key="2">
    <source>
        <dbReference type="Proteomes" id="UP000005096"/>
    </source>
</evidence>
<reference evidence="1 2" key="1">
    <citation type="journal article" date="2010" name="Stand. Genomic Sci.">
        <title>Non-contiguous finished genome sequence of Aminomonas paucivorans type strain (GLU-3).</title>
        <authorList>
            <person name="Pitluck S."/>
            <person name="Yasawong M."/>
            <person name="Held B."/>
            <person name="Lapidus A."/>
            <person name="Nolan M."/>
            <person name="Copeland A."/>
            <person name="Lucas S."/>
            <person name="Del Rio T.G."/>
            <person name="Tice H."/>
            <person name="Cheng J.F."/>
            <person name="Chertkov O."/>
            <person name="Goodwin L."/>
            <person name="Tapia R."/>
            <person name="Han C."/>
            <person name="Liolios K."/>
            <person name="Ivanova N."/>
            <person name="Mavromatis K."/>
            <person name="Ovchinnikova G."/>
            <person name="Pati A."/>
            <person name="Chen A."/>
            <person name="Palaniappan K."/>
            <person name="Land M."/>
            <person name="Hauser L."/>
            <person name="Chang Y.J."/>
            <person name="Jeffries C.D."/>
            <person name="Pukall R."/>
            <person name="Spring S."/>
            <person name="Rohde M."/>
            <person name="Sikorski J."/>
            <person name="Goker M."/>
            <person name="Woyke T."/>
            <person name="Bristow J."/>
            <person name="Eisen J.A."/>
            <person name="Markowitz V."/>
            <person name="Hugenholtz P."/>
            <person name="Kyrpides N.C."/>
            <person name="Klenk H.P."/>
        </authorList>
    </citation>
    <scope>NUCLEOTIDE SEQUENCE [LARGE SCALE GENOMIC DNA]</scope>
    <source>
        <strain evidence="1 2">DSM 12260</strain>
    </source>
</reference>
<dbReference type="Proteomes" id="UP000005096">
    <property type="component" value="Chromosome"/>
</dbReference>